<evidence type="ECO:0000313" key="1">
    <source>
        <dbReference type="EMBL" id="KAK3712080.1"/>
    </source>
</evidence>
<comment type="caution">
    <text evidence="1">The sequence shown here is derived from an EMBL/GenBank/DDBJ whole genome shotgun (WGS) entry which is preliminary data.</text>
</comment>
<evidence type="ECO:0000313" key="2">
    <source>
        <dbReference type="Proteomes" id="UP001281147"/>
    </source>
</evidence>
<organism evidence="1 2">
    <name type="scientific">Vermiconidia calcicola</name>
    <dbReference type="NCBI Taxonomy" id="1690605"/>
    <lineage>
        <taxon>Eukaryota</taxon>
        <taxon>Fungi</taxon>
        <taxon>Dikarya</taxon>
        <taxon>Ascomycota</taxon>
        <taxon>Pezizomycotina</taxon>
        <taxon>Dothideomycetes</taxon>
        <taxon>Dothideomycetidae</taxon>
        <taxon>Mycosphaerellales</taxon>
        <taxon>Extremaceae</taxon>
        <taxon>Vermiconidia</taxon>
    </lineage>
</organism>
<name>A0ACC3N8S3_9PEZI</name>
<dbReference type="EMBL" id="JAUTXU010000071">
    <property type="protein sequence ID" value="KAK3712080.1"/>
    <property type="molecule type" value="Genomic_DNA"/>
</dbReference>
<reference evidence="1" key="1">
    <citation type="submission" date="2023-07" db="EMBL/GenBank/DDBJ databases">
        <title>Black Yeasts Isolated from many extreme environments.</title>
        <authorList>
            <person name="Coleine C."/>
            <person name="Stajich J.E."/>
            <person name="Selbmann L."/>
        </authorList>
    </citation>
    <scope>NUCLEOTIDE SEQUENCE</scope>
    <source>
        <strain evidence="1">CCFEE 5714</strain>
    </source>
</reference>
<proteinExistence type="predicted"/>
<protein>
    <submittedName>
        <fullName evidence="1">Uncharacterized protein</fullName>
    </submittedName>
</protein>
<sequence length="508" mass="56923">MATLSLLEVVSLFAVAVGVVTLGWRILNSPLYAANDAHWSVKFTGAWIWWQRVTEKEAQAVHDAHVRLGPVVRLGPKELSINDVDGGLKPIYDGRLPKTNFYDVASSYGEPPMVAIRGEKQHQMRKRLVAKPYGKSTLMHDQAWNAEQSRLADELVKALDGQLKTSSDIELYDIFYAWAVTTTSAYIFGANAGSNLLCNIPEARRVREEYFTQRTPQFISAVLPIPTIFRQWTGTQAEIQWIWQSQERAEKALQSAPKQTSEDQWTSVYSFMKTSISPETSKQGPPAAQLSARETAIVSSELQDHMIAGIDTSIAALGACAWLLSLESNRQWQDRLREEVKQVPTAASFAQLEQLPVLNAIVKESLRLFPPVAGGQPRVTDKPVLVGPEGHRVHVPAGVKVHTQALTLHRSEVFERPDQFCPERWLDSSSDRVKEMERWFWAFGSGTRRCVGEHLGLSNIRLAITTIWRTFETRETQKTKFTVGKGTISLPLPNGGDFIRLHVKRVGS</sequence>
<gene>
    <name evidence="1" type="ORF">LTR37_009171</name>
</gene>
<keyword evidence="2" id="KW-1185">Reference proteome</keyword>
<dbReference type="Proteomes" id="UP001281147">
    <property type="component" value="Unassembled WGS sequence"/>
</dbReference>
<accession>A0ACC3N8S3</accession>